<dbReference type="EMBL" id="APLF01000003">
    <property type="protein sequence ID" value="EMY82277.1"/>
    <property type="molecule type" value="Genomic_DNA"/>
</dbReference>
<feature type="binding site" evidence="4">
    <location>
        <position position="50"/>
    </location>
    <ligand>
        <name>FAD</name>
        <dbReference type="ChEBI" id="CHEBI:57692"/>
    </ligand>
</feature>
<dbReference type="Proteomes" id="UP000012317">
    <property type="component" value="Unassembled WGS sequence"/>
</dbReference>
<feature type="disulfide bond" description="Redox-active" evidence="5">
    <location>
        <begin position="41"/>
        <end position="46"/>
    </location>
</feature>
<dbReference type="PANTHER" id="PTHR43014">
    <property type="entry name" value="MERCURIC REDUCTASE"/>
    <property type="match status" value="1"/>
</dbReference>
<comment type="similarity">
    <text evidence="1">Belongs to the class-I pyridine nucleotide-disulfide oxidoreductase family.</text>
</comment>
<keyword evidence="4" id="KW-0520">NAD</keyword>
<dbReference type="STRING" id="1189619.pgond44_03538"/>
<feature type="binding site" evidence="4">
    <location>
        <position position="194"/>
    </location>
    <ligand>
        <name>NAD(+)</name>
        <dbReference type="ChEBI" id="CHEBI:57540"/>
    </ligand>
</feature>
<dbReference type="PANTHER" id="PTHR43014:SF5">
    <property type="entry name" value="GLUTATHIONE REDUCTASE (NADPH)"/>
    <property type="match status" value="1"/>
</dbReference>
<keyword evidence="3 4" id="KW-0274">FAD</keyword>
<dbReference type="PRINTS" id="PR00411">
    <property type="entry name" value="PNDRDTASEI"/>
</dbReference>
<feature type="domain" description="FAD/NAD(P)-binding" evidence="7">
    <location>
        <begin position="4"/>
        <end position="311"/>
    </location>
</feature>
<organism evidence="8 9">
    <name type="scientific">Psychroflexus gondwanensis ACAM 44</name>
    <dbReference type="NCBI Taxonomy" id="1189619"/>
    <lineage>
        <taxon>Bacteria</taxon>
        <taxon>Pseudomonadati</taxon>
        <taxon>Bacteroidota</taxon>
        <taxon>Flavobacteriia</taxon>
        <taxon>Flavobacteriales</taxon>
        <taxon>Flavobacteriaceae</taxon>
        <taxon>Psychroflexus</taxon>
    </lineage>
</organism>
<dbReference type="GO" id="GO:0016491">
    <property type="term" value="F:oxidoreductase activity"/>
    <property type="evidence" value="ECO:0007669"/>
    <property type="project" value="InterPro"/>
</dbReference>
<dbReference type="SUPFAM" id="SSF51905">
    <property type="entry name" value="FAD/NAD(P)-binding domain"/>
    <property type="match status" value="1"/>
</dbReference>
<evidence type="ECO:0000256" key="5">
    <source>
        <dbReference type="PIRSR" id="PIRSR000350-4"/>
    </source>
</evidence>
<dbReference type="InterPro" id="IPR036188">
    <property type="entry name" value="FAD/NAD-bd_sf"/>
</dbReference>
<dbReference type="SUPFAM" id="SSF55424">
    <property type="entry name" value="FAD/NAD-linked reductases, dimerisation (C-terminal) domain"/>
    <property type="match status" value="1"/>
</dbReference>
<evidence type="ECO:0000256" key="2">
    <source>
        <dbReference type="ARBA" id="ARBA00022630"/>
    </source>
</evidence>
<feature type="binding site" evidence="4">
    <location>
        <begin position="171"/>
        <end position="178"/>
    </location>
    <ligand>
        <name>NAD(+)</name>
        <dbReference type="ChEBI" id="CHEBI:57540"/>
    </ligand>
</feature>
<dbReference type="AlphaFoldDB" id="N1WYK1"/>
<protein>
    <submittedName>
        <fullName evidence="8">Glutathione reductase</fullName>
    </submittedName>
</protein>
<dbReference type="InterPro" id="IPR001100">
    <property type="entry name" value="Pyr_nuc-diS_OxRdtase"/>
</dbReference>
<feature type="binding site" evidence="4">
    <location>
        <position position="261"/>
    </location>
    <ligand>
        <name>NAD(+)</name>
        <dbReference type="ChEBI" id="CHEBI:57540"/>
    </ligand>
</feature>
<evidence type="ECO:0000313" key="8">
    <source>
        <dbReference type="EMBL" id="EMY82277.1"/>
    </source>
</evidence>
<dbReference type="PATRIC" id="fig|1189619.4.peg.745"/>
<reference evidence="8 9" key="1">
    <citation type="journal article" date="2014" name="Genome Biol. Evol.">
        <title>Extensive gene acquisition in the extremely psychrophilic bacterial species Psychroflexus torquis and the link to sea-ice ecosystem specialism.</title>
        <authorList>
            <person name="Feng S."/>
            <person name="Powell S.M."/>
            <person name="Wilson R."/>
            <person name="Bowman J.P."/>
        </authorList>
    </citation>
    <scope>NUCLEOTIDE SEQUENCE [LARGE SCALE GENOMIC DNA]</scope>
    <source>
        <strain evidence="8 9">ACAM 44</strain>
    </source>
</reference>
<feature type="domain" description="Pyridine nucleotide-disulphide oxidoreductase dimerisation" evidence="6">
    <location>
        <begin position="337"/>
        <end position="438"/>
    </location>
</feature>
<sequence length="446" mass="48562">MKKYDVFVFGTGIAGKVVARNCAQAGLAVAIIDTREYGGTCSQRGCDPKKIMLAPIEAYEHASKLHGYGIATMPVLDFGQIHQYAKKYTQGIPAKTEKQLQDDGIACYRGEAIFKNPHTVTLNKTDIYAKTFVIATGLITRPLTIPGAAFLKEYDDFFKLLKAPEKVVFIGGGYIALEFGHMLARAGSKVAIIETGNRILKNFEESVTLKLQKITEDLGVDIILNARASSVETINGRYVVNYGKEDGIHQVTASEVFNTSGRIPAVKSLKLELAGVVTSKTGVVVNEFMQSISQPHIYACGDVSSMGLPLTPLSGLQATIVANNILGKKEELQLPSIPSAVFTIPQLATIGLTEKQALQQGHKITVLENDASNWFNVRRIKSDGYQYKIILEKETEAILGAHIMGAAASDQINMFAIAIKAGMNMEDLKSTIFTYPSWGNDILSYK</sequence>
<evidence type="ECO:0000313" key="9">
    <source>
        <dbReference type="Proteomes" id="UP000012317"/>
    </source>
</evidence>
<proteinExistence type="inferred from homology"/>
<dbReference type="Gene3D" id="3.30.390.30">
    <property type="match status" value="1"/>
</dbReference>
<dbReference type="RefSeq" id="WP_003436754.1">
    <property type="nucleotide sequence ID" value="NZ_APLF01000003.1"/>
</dbReference>
<name>N1WYK1_9FLAO</name>
<keyword evidence="9" id="KW-1185">Reference proteome</keyword>
<dbReference type="InterPro" id="IPR016156">
    <property type="entry name" value="FAD/NAD-linked_Rdtase_dimer_sf"/>
</dbReference>
<comment type="cofactor">
    <cofactor evidence="4">
        <name>FAD</name>
        <dbReference type="ChEBI" id="CHEBI:57692"/>
    </cofactor>
    <text evidence="4">Binds 1 FAD per subunit.</text>
</comment>
<evidence type="ECO:0000256" key="1">
    <source>
        <dbReference type="ARBA" id="ARBA00007532"/>
    </source>
</evidence>
<dbReference type="eggNOG" id="COG1249">
    <property type="taxonomic scope" value="Bacteria"/>
</dbReference>
<dbReference type="GO" id="GO:0000166">
    <property type="term" value="F:nucleotide binding"/>
    <property type="evidence" value="ECO:0007669"/>
    <property type="project" value="UniProtKB-KW"/>
</dbReference>
<keyword evidence="4" id="KW-0547">Nucleotide-binding</keyword>
<dbReference type="PRINTS" id="PR00368">
    <property type="entry name" value="FADPNR"/>
</dbReference>
<evidence type="ECO:0000256" key="4">
    <source>
        <dbReference type="PIRSR" id="PIRSR000350-3"/>
    </source>
</evidence>
<dbReference type="Gene3D" id="3.50.50.60">
    <property type="entry name" value="FAD/NAD(P)-binding domain"/>
    <property type="match status" value="2"/>
</dbReference>
<dbReference type="PIRSF" id="PIRSF000350">
    <property type="entry name" value="Mercury_reductase_MerA"/>
    <property type="match status" value="1"/>
</dbReference>
<feature type="binding site" evidence="4">
    <location>
        <position position="302"/>
    </location>
    <ligand>
        <name>FAD</name>
        <dbReference type="ChEBI" id="CHEBI:57692"/>
    </ligand>
</feature>
<gene>
    <name evidence="8" type="ORF">pgond44_03538</name>
</gene>
<dbReference type="InterPro" id="IPR023753">
    <property type="entry name" value="FAD/NAD-binding_dom"/>
</dbReference>
<keyword evidence="2" id="KW-0285">Flavoprotein</keyword>
<evidence type="ECO:0000259" key="7">
    <source>
        <dbReference type="Pfam" id="PF07992"/>
    </source>
</evidence>
<dbReference type="Pfam" id="PF07992">
    <property type="entry name" value="Pyr_redox_2"/>
    <property type="match status" value="1"/>
</dbReference>
<dbReference type="Pfam" id="PF02852">
    <property type="entry name" value="Pyr_redox_dim"/>
    <property type="match status" value="1"/>
</dbReference>
<accession>N1WYK1</accession>
<evidence type="ECO:0000259" key="6">
    <source>
        <dbReference type="Pfam" id="PF02852"/>
    </source>
</evidence>
<dbReference type="InterPro" id="IPR004099">
    <property type="entry name" value="Pyr_nucl-diS_OxRdtase_dimer"/>
</dbReference>
<comment type="caution">
    <text evidence="8">The sequence shown here is derived from an EMBL/GenBank/DDBJ whole genome shotgun (WGS) entry which is preliminary data.</text>
</comment>
<evidence type="ECO:0000256" key="3">
    <source>
        <dbReference type="ARBA" id="ARBA00022827"/>
    </source>
</evidence>